<reference evidence="1" key="1">
    <citation type="submission" date="2023-08" db="EMBL/GenBank/DDBJ databases">
        <authorList>
            <person name="Audoor S."/>
            <person name="Bilcke G."/>
        </authorList>
    </citation>
    <scope>NUCLEOTIDE SEQUENCE</scope>
</reference>
<dbReference type="EMBL" id="CAKOGP040001825">
    <property type="protein sequence ID" value="CAJ1953475.1"/>
    <property type="molecule type" value="Genomic_DNA"/>
</dbReference>
<dbReference type="AlphaFoldDB" id="A0AAD2FTZ3"/>
<sequence>MLLKESIQTLLVGDVADTSTSSPDQISISYKQERLLVSWVLLTRIPEDDLVDLWTTHGANLETFAISMLNDNRDPCHLLYIRLFAQAYSRIVERCPLDLGRRLFECWGRHERKQDLKLSIDVLSCLDVLVADHPSVSKELNVVEKLWDFYTSGSMETESKEKDVPKEESYPSQEWDMMAKTLNGTLQGTDASYYSVSTLNETILTVFQRSGFEHVPQSMIPKILSWVSKSKQSITLPPDLRSLWVEWTLGLFQTLASNKKVDTILRHTGVPDDLNRLLLAIIVSPTSDKESRYGSLRAMAWQTLVSILETCGWAWAFRITATGKLGNGTPLCTWTRLASGEWRLQLQKSESGDVSTPEEGAGDAIGDATARLLIATTEFCIELSEKITVSLSSDAVLHLYQSLEESLMSTLEYITLERESRIVGLFSTTATRLFGTLLREFDIWTLQKKDVETSQATIDGLAYLLESSDENCLLPAIANILEASDSDSTRKKDMLKLWDPFLSYMQRFWETTASKWSQQDSRELGQIVPWACTCLDWWIDGAFPESKNTVQNRRRIQVAVLKFIGCAMSSNLDSQSRTSLSLALGCYMTLSQEQSAIPSENESMLIFRALQTCEIQNSEMR</sequence>
<proteinExistence type="predicted"/>
<keyword evidence="2" id="KW-1185">Reference proteome</keyword>
<evidence type="ECO:0000313" key="1">
    <source>
        <dbReference type="EMBL" id="CAJ1953475.1"/>
    </source>
</evidence>
<gene>
    <name evidence="1" type="ORF">CYCCA115_LOCUS14075</name>
</gene>
<accession>A0AAD2FTZ3</accession>
<dbReference type="Proteomes" id="UP001295423">
    <property type="component" value="Unassembled WGS sequence"/>
</dbReference>
<evidence type="ECO:0000313" key="2">
    <source>
        <dbReference type="Proteomes" id="UP001295423"/>
    </source>
</evidence>
<comment type="caution">
    <text evidence="1">The sequence shown here is derived from an EMBL/GenBank/DDBJ whole genome shotgun (WGS) entry which is preliminary data.</text>
</comment>
<protein>
    <submittedName>
        <fullName evidence="1">Uncharacterized protein</fullName>
    </submittedName>
</protein>
<organism evidence="1 2">
    <name type="scientific">Cylindrotheca closterium</name>
    <dbReference type="NCBI Taxonomy" id="2856"/>
    <lineage>
        <taxon>Eukaryota</taxon>
        <taxon>Sar</taxon>
        <taxon>Stramenopiles</taxon>
        <taxon>Ochrophyta</taxon>
        <taxon>Bacillariophyta</taxon>
        <taxon>Bacillariophyceae</taxon>
        <taxon>Bacillariophycidae</taxon>
        <taxon>Bacillariales</taxon>
        <taxon>Bacillariaceae</taxon>
        <taxon>Cylindrotheca</taxon>
    </lineage>
</organism>
<name>A0AAD2FTZ3_9STRA</name>